<comment type="pathway">
    <text evidence="1 7">Cell wall biogenesis; peptidoglycan biosynthesis.</text>
</comment>
<dbReference type="Pfam" id="PF17964">
    <property type="entry name" value="Big_10"/>
    <property type="match status" value="1"/>
</dbReference>
<dbReference type="Gene3D" id="2.40.440.10">
    <property type="entry name" value="L,D-transpeptidase catalytic domain-like"/>
    <property type="match status" value="1"/>
</dbReference>
<gene>
    <name evidence="10" type="ORF">Adu01nite_84350</name>
</gene>
<feature type="active site" description="Proton donor/acceptor" evidence="7">
    <location>
        <position position="351"/>
    </location>
</feature>
<dbReference type="SUPFAM" id="SSF141523">
    <property type="entry name" value="L,D-transpeptidase catalytic domain-like"/>
    <property type="match status" value="1"/>
</dbReference>
<evidence type="ECO:0000256" key="4">
    <source>
        <dbReference type="ARBA" id="ARBA00022984"/>
    </source>
</evidence>
<dbReference type="InterPro" id="IPR050979">
    <property type="entry name" value="LD-transpeptidase"/>
</dbReference>
<evidence type="ECO:0000256" key="8">
    <source>
        <dbReference type="SAM" id="SignalP"/>
    </source>
</evidence>
<feature type="signal peptide" evidence="8">
    <location>
        <begin position="1"/>
        <end position="26"/>
    </location>
</feature>
<evidence type="ECO:0000256" key="5">
    <source>
        <dbReference type="ARBA" id="ARBA00023315"/>
    </source>
</evidence>
<dbReference type="PANTHER" id="PTHR30582">
    <property type="entry name" value="L,D-TRANSPEPTIDASE"/>
    <property type="match status" value="1"/>
</dbReference>
<dbReference type="InterPro" id="IPR041280">
    <property type="entry name" value="Big_10"/>
</dbReference>
<evidence type="ECO:0000313" key="11">
    <source>
        <dbReference type="Proteomes" id="UP000637628"/>
    </source>
</evidence>
<dbReference type="EMBL" id="BOML01000071">
    <property type="protein sequence ID" value="GIE07085.1"/>
    <property type="molecule type" value="Genomic_DNA"/>
</dbReference>
<organism evidence="10 11">
    <name type="scientific">Paractinoplanes durhamensis</name>
    <dbReference type="NCBI Taxonomy" id="113563"/>
    <lineage>
        <taxon>Bacteria</taxon>
        <taxon>Bacillati</taxon>
        <taxon>Actinomycetota</taxon>
        <taxon>Actinomycetes</taxon>
        <taxon>Micromonosporales</taxon>
        <taxon>Micromonosporaceae</taxon>
        <taxon>Paractinoplanes</taxon>
    </lineage>
</organism>
<keyword evidence="4 7" id="KW-0573">Peptidoglycan synthesis</keyword>
<reference evidence="10 11" key="1">
    <citation type="submission" date="2021-01" db="EMBL/GenBank/DDBJ databases">
        <title>Whole genome shotgun sequence of Actinoplanes durhamensis NBRC 14914.</title>
        <authorList>
            <person name="Komaki H."/>
            <person name="Tamura T."/>
        </authorList>
    </citation>
    <scope>NUCLEOTIDE SEQUENCE [LARGE SCALE GENOMIC DNA]</scope>
    <source>
        <strain evidence="10 11">NBRC 14914</strain>
    </source>
</reference>
<dbReference type="CDD" id="cd13432">
    <property type="entry name" value="LDT_IgD_like_2"/>
    <property type="match status" value="1"/>
</dbReference>
<dbReference type="Proteomes" id="UP000637628">
    <property type="component" value="Unassembled WGS sequence"/>
</dbReference>
<evidence type="ECO:0000256" key="3">
    <source>
        <dbReference type="ARBA" id="ARBA00022960"/>
    </source>
</evidence>
<dbReference type="InterPro" id="IPR038063">
    <property type="entry name" value="Transpep_catalytic_dom"/>
</dbReference>
<dbReference type="PANTHER" id="PTHR30582:SF2">
    <property type="entry name" value="L,D-TRANSPEPTIDASE YCIB-RELATED"/>
    <property type="match status" value="1"/>
</dbReference>
<keyword evidence="3 7" id="KW-0133">Cell shape</keyword>
<dbReference type="Pfam" id="PF03734">
    <property type="entry name" value="YkuD"/>
    <property type="match status" value="1"/>
</dbReference>
<evidence type="ECO:0000256" key="2">
    <source>
        <dbReference type="ARBA" id="ARBA00022679"/>
    </source>
</evidence>
<dbReference type="PROSITE" id="PS52029">
    <property type="entry name" value="LD_TPASE"/>
    <property type="match status" value="1"/>
</dbReference>
<sequence length="416" mass="43193">MVRRRTVIVGAIGAAAGLSAAGLAVAGRSSASHARAAAAAGDPSGATWVTPTAAPITLTVTPAADAAKVSPADDVTVSVEGGTLQSVTVAAGGKKVAGAVGSDGLTWKSTGNLAYGKTYQVTASIVDSMGAKVEKTSSFATIKPKAVAGITFQANGMGVLKTGGTYGVGQPVIVAFSRAVSDKAAAEKAIAVETTPSVEGKFFWVSNTIVHWRPAKYWAKGTTVTTSVNALGVHLGNGVYGSSNAKTHFTVGRALVAVNDNTTHRTKVYVDGKMVRDMASSNGRGGTTRISDGSEIHFWTQSGPHVVLSKERTHSMSSASYGLSDPNNPNYYPPEIVEYCTRITYSGEFLHAAPWNHSLGKANISHGCVNLSVADAKWVYETFLVGDVVEVHNSPKTLPIRDGLGDWTVAYDKYGT</sequence>
<keyword evidence="6 7" id="KW-0961">Cell wall biogenesis/degradation</keyword>
<dbReference type="RefSeq" id="WP_203734924.1">
    <property type="nucleotide sequence ID" value="NZ_BAAATX010000028.1"/>
</dbReference>
<keyword evidence="11" id="KW-1185">Reference proteome</keyword>
<proteinExistence type="predicted"/>
<dbReference type="Gene3D" id="2.60.40.3780">
    <property type="match status" value="1"/>
</dbReference>
<evidence type="ECO:0000256" key="1">
    <source>
        <dbReference type="ARBA" id="ARBA00004752"/>
    </source>
</evidence>
<dbReference type="InterPro" id="IPR006311">
    <property type="entry name" value="TAT_signal"/>
</dbReference>
<evidence type="ECO:0000256" key="6">
    <source>
        <dbReference type="ARBA" id="ARBA00023316"/>
    </source>
</evidence>
<dbReference type="PROSITE" id="PS51318">
    <property type="entry name" value="TAT"/>
    <property type="match status" value="1"/>
</dbReference>
<keyword evidence="8" id="KW-0732">Signal</keyword>
<comment type="caution">
    <text evidence="10">The sequence shown here is derived from an EMBL/GenBank/DDBJ whole genome shotgun (WGS) entry which is preliminary data.</text>
</comment>
<dbReference type="CDD" id="cd16913">
    <property type="entry name" value="YkuD_like"/>
    <property type="match status" value="1"/>
</dbReference>
<feature type="domain" description="L,D-TPase catalytic" evidence="9">
    <location>
        <begin position="255"/>
        <end position="392"/>
    </location>
</feature>
<evidence type="ECO:0000259" key="9">
    <source>
        <dbReference type="PROSITE" id="PS52029"/>
    </source>
</evidence>
<feature type="chain" id="PRO_5045632654" description="L,D-TPase catalytic domain-containing protein" evidence="8">
    <location>
        <begin position="27"/>
        <end position="416"/>
    </location>
</feature>
<protein>
    <recommendedName>
        <fullName evidence="9">L,D-TPase catalytic domain-containing protein</fullName>
    </recommendedName>
</protein>
<dbReference type="Gene3D" id="2.60.40.3710">
    <property type="match status" value="1"/>
</dbReference>
<name>A0ABQ3ZB75_9ACTN</name>
<dbReference type="InterPro" id="IPR005490">
    <property type="entry name" value="LD_TPept_cat_dom"/>
</dbReference>
<keyword evidence="5" id="KW-0012">Acyltransferase</keyword>
<keyword evidence="2" id="KW-0808">Transferase</keyword>
<accession>A0ABQ3ZB75</accession>
<evidence type="ECO:0000313" key="10">
    <source>
        <dbReference type="EMBL" id="GIE07085.1"/>
    </source>
</evidence>
<evidence type="ECO:0000256" key="7">
    <source>
        <dbReference type="PROSITE-ProRule" id="PRU01373"/>
    </source>
</evidence>
<feature type="active site" description="Nucleophile" evidence="7">
    <location>
        <position position="368"/>
    </location>
</feature>